<evidence type="ECO:0000313" key="2">
    <source>
        <dbReference type="EMBL" id="MBB2161732.1"/>
    </source>
</evidence>
<dbReference type="AlphaFoldDB" id="A0A7W4IFD8"/>
<comment type="caution">
    <text evidence="2">The sequence shown here is derived from an EMBL/GenBank/DDBJ whole genome shotgun (WGS) entry which is preliminary data.</text>
</comment>
<keyword evidence="1" id="KW-0472">Membrane</keyword>
<reference evidence="2 3" key="1">
    <citation type="submission" date="2020-04" db="EMBL/GenBank/DDBJ databases">
        <title>Description of novel Gluconacetobacter.</title>
        <authorList>
            <person name="Sombolestani A."/>
        </authorList>
    </citation>
    <scope>NUCLEOTIDE SEQUENCE [LARGE SCALE GENOMIC DNA]</scope>
    <source>
        <strain evidence="2 3">LMG 19747</strain>
    </source>
</reference>
<dbReference type="Proteomes" id="UP000589085">
    <property type="component" value="Unassembled WGS sequence"/>
</dbReference>
<evidence type="ECO:0000313" key="3">
    <source>
        <dbReference type="Proteomes" id="UP000589085"/>
    </source>
</evidence>
<feature type="transmembrane region" description="Helical" evidence="1">
    <location>
        <begin position="29"/>
        <end position="52"/>
    </location>
</feature>
<dbReference type="EMBL" id="JABEQJ010000024">
    <property type="protein sequence ID" value="MBB2161732.1"/>
    <property type="molecule type" value="Genomic_DNA"/>
</dbReference>
<protein>
    <submittedName>
        <fullName evidence="2">Uncharacterized protein</fullName>
    </submittedName>
</protein>
<organism evidence="2 3">
    <name type="scientific">Gluconacetobacter sacchari</name>
    <dbReference type="NCBI Taxonomy" id="92759"/>
    <lineage>
        <taxon>Bacteria</taxon>
        <taxon>Pseudomonadati</taxon>
        <taxon>Pseudomonadota</taxon>
        <taxon>Alphaproteobacteria</taxon>
        <taxon>Acetobacterales</taxon>
        <taxon>Acetobacteraceae</taxon>
        <taxon>Gluconacetobacter</taxon>
    </lineage>
</organism>
<keyword evidence="1" id="KW-0812">Transmembrane</keyword>
<proteinExistence type="predicted"/>
<sequence>MNMALGRVPQRLRGAIDWLRVPSRRPARILAGFLLIVGGLLSFLPILGLWMLPLGLILLAEDVAPIRRVLDRVIIHISRRHPEWLAPPR</sequence>
<accession>A0A7W4IFD8</accession>
<name>A0A7W4IFD8_9PROT</name>
<keyword evidence="1" id="KW-1133">Transmembrane helix</keyword>
<gene>
    <name evidence="2" type="ORF">HLH48_16430</name>
</gene>
<evidence type="ECO:0000256" key="1">
    <source>
        <dbReference type="SAM" id="Phobius"/>
    </source>
</evidence>